<dbReference type="EMBL" id="JACTNZ010000009">
    <property type="protein sequence ID" value="KAG5531989.1"/>
    <property type="molecule type" value="Genomic_DNA"/>
</dbReference>
<evidence type="ECO:0000256" key="1">
    <source>
        <dbReference type="SAM" id="MobiDB-lite"/>
    </source>
</evidence>
<dbReference type="AlphaFoldDB" id="A0AAV6IXR8"/>
<evidence type="ECO:0000313" key="2">
    <source>
        <dbReference type="EMBL" id="KAG5531989.1"/>
    </source>
</evidence>
<feature type="compositionally biased region" description="Acidic residues" evidence="1">
    <location>
        <begin position="10"/>
        <end position="22"/>
    </location>
</feature>
<proteinExistence type="predicted"/>
<evidence type="ECO:0000313" key="3">
    <source>
        <dbReference type="Proteomes" id="UP000823749"/>
    </source>
</evidence>
<dbReference type="Proteomes" id="UP000823749">
    <property type="component" value="Chromosome 9"/>
</dbReference>
<protein>
    <submittedName>
        <fullName evidence="2">Uncharacterized protein</fullName>
    </submittedName>
</protein>
<organism evidence="2 3">
    <name type="scientific">Rhododendron griersonianum</name>
    <dbReference type="NCBI Taxonomy" id="479676"/>
    <lineage>
        <taxon>Eukaryota</taxon>
        <taxon>Viridiplantae</taxon>
        <taxon>Streptophyta</taxon>
        <taxon>Embryophyta</taxon>
        <taxon>Tracheophyta</taxon>
        <taxon>Spermatophyta</taxon>
        <taxon>Magnoliopsida</taxon>
        <taxon>eudicotyledons</taxon>
        <taxon>Gunneridae</taxon>
        <taxon>Pentapetalae</taxon>
        <taxon>asterids</taxon>
        <taxon>Ericales</taxon>
        <taxon>Ericaceae</taxon>
        <taxon>Ericoideae</taxon>
        <taxon>Rhodoreae</taxon>
        <taxon>Rhododendron</taxon>
    </lineage>
</organism>
<sequence>MVGNNCISNGEDELNAEEDERELVDRESVTPSTMKMRKTFVYINGHNSLTTSPLDYSQE</sequence>
<reference evidence="2" key="1">
    <citation type="submission" date="2020-08" db="EMBL/GenBank/DDBJ databases">
        <title>Plant Genome Project.</title>
        <authorList>
            <person name="Zhang R.-G."/>
        </authorList>
    </citation>
    <scope>NUCLEOTIDE SEQUENCE</scope>
    <source>
        <strain evidence="2">WSP0</strain>
        <tissue evidence="2">Leaf</tissue>
    </source>
</reference>
<accession>A0AAV6IXR8</accession>
<comment type="caution">
    <text evidence="2">The sequence shown here is derived from an EMBL/GenBank/DDBJ whole genome shotgun (WGS) entry which is preliminary data.</text>
</comment>
<name>A0AAV6IXR8_9ERIC</name>
<feature type="region of interest" description="Disordered" evidence="1">
    <location>
        <begin position="1"/>
        <end position="30"/>
    </location>
</feature>
<keyword evidence="3" id="KW-1185">Reference proteome</keyword>
<gene>
    <name evidence="2" type="ORF">RHGRI_026565</name>
</gene>